<reference evidence="2" key="1">
    <citation type="journal article" date="2020" name="Stud. Mycol.">
        <title>101 Dothideomycetes genomes: a test case for predicting lifestyles and emergence of pathogens.</title>
        <authorList>
            <person name="Haridas S."/>
            <person name="Albert R."/>
            <person name="Binder M."/>
            <person name="Bloem J."/>
            <person name="Labutti K."/>
            <person name="Salamov A."/>
            <person name="Andreopoulos B."/>
            <person name="Baker S."/>
            <person name="Barry K."/>
            <person name="Bills G."/>
            <person name="Bluhm B."/>
            <person name="Cannon C."/>
            <person name="Castanera R."/>
            <person name="Culley D."/>
            <person name="Daum C."/>
            <person name="Ezra D."/>
            <person name="Gonzalez J."/>
            <person name="Henrissat B."/>
            <person name="Kuo A."/>
            <person name="Liang C."/>
            <person name="Lipzen A."/>
            <person name="Lutzoni F."/>
            <person name="Magnuson J."/>
            <person name="Mondo S."/>
            <person name="Nolan M."/>
            <person name="Ohm R."/>
            <person name="Pangilinan J."/>
            <person name="Park H.-J."/>
            <person name="Ramirez L."/>
            <person name="Alfaro M."/>
            <person name="Sun H."/>
            <person name="Tritt A."/>
            <person name="Yoshinaga Y."/>
            <person name="Zwiers L.-H."/>
            <person name="Turgeon B."/>
            <person name="Goodwin S."/>
            <person name="Spatafora J."/>
            <person name="Crous P."/>
            <person name="Grigoriev I."/>
        </authorList>
    </citation>
    <scope>NUCLEOTIDE SEQUENCE</scope>
    <source>
        <strain evidence="2">CBS 207.26</strain>
    </source>
</reference>
<dbReference type="Pfam" id="PF15375">
    <property type="entry name" value="FSAF1"/>
    <property type="match status" value="1"/>
</dbReference>
<dbReference type="Proteomes" id="UP000800200">
    <property type="component" value="Unassembled WGS sequence"/>
</dbReference>
<feature type="region of interest" description="Disordered" evidence="1">
    <location>
        <begin position="248"/>
        <end position="291"/>
    </location>
</feature>
<dbReference type="EMBL" id="ML994701">
    <property type="protein sequence ID" value="KAF2176800.1"/>
    <property type="molecule type" value="Genomic_DNA"/>
</dbReference>
<feature type="compositionally biased region" description="Basic and acidic residues" evidence="1">
    <location>
        <begin position="99"/>
        <end position="108"/>
    </location>
</feature>
<accession>A0A6A6DFN4</accession>
<organism evidence="2 3">
    <name type="scientific">Zopfia rhizophila CBS 207.26</name>
    <dbReference type="NCBI Taxonomy" id="1314779"/>
    <lineage>
        <taxon>Eukaryota</taxon>
        <taxon>Fungi</taxon>
        <taxon>Dikarya</taxon>
        <taxon>Ascomycota</taxon>
        <taxon>Pezizomycotina</taxon>
        <taxon>Dothideomycetes</taxon>
        <taxon>Dothideomycetes incertae sedis</taxon>
        <taxon>Zopfiaceae</taxon>
        <taxon>Zopfia</taxon>
    </lineage>
</organism>
<evidence type="ECO:0000256" key="1">
    <source>
        <dbReference type="SAM" id="MobiDB-lite"/>
    </source>
</evidence>
<gene>
    <name evidence="2" type="ORF">K469DRAFT_698242</name>
</gene>
<sequence length="291" mass="32157">MAPTLGKRKRITRERLEQSSRSSSASRSASEQSDGEDIQNIFQRAFEAKFKPLGVEPKKRKIEEVVENEEDLEEESDWSGINSEEDNVEVVEYSNGRNTGEKASRTEMKAFMSSKPPTSQSQTRSLATKAKPAEDEDDATETTHLKNDLALQRLLRDSHLLSSTSTSGSNTPTLNATGAQRHKSTDLHLLSLGAKSSIHTQKNMPMSHRKGIAAKNKQREERRRAEARENGVILEKAIKVKRFTKERERGVGGPGVGKFRGGTLTLSKRDVADITGGGGEKGRSKGKKGRR</sequence>
<feature type="compositionally biased region" description="Polar residues" evidence="1">
    <location>
        <begin position="115"/>
        <end position="126"/>
    </location>
</feature>
<dbReference type="AlphaFoldDB" id="A0A6A6DFN4"/>
<feature type="compositionally biased region" description="Low complexity" evidence="1">
    <location>
        <begin position="161"/>
        <end position="174"/>
    </location>
</feature>
<proteinExistence type="predicted"/>
<protein>
    <submittedName>
        <fullName evidence="2">Uncharacterized protein</fullName>
    </submittedName>
</protein>
<dbReference type="PANTHER" id="PTHR28096">
    <property type="entry name" value="PROTEIN FAF1"/>
    <property type="match status" value="1"/>
</dbReference>
<feature type="region of interest" description="Disordered" evidence="1">
    <location>
        <begin position="204"/>
        <end position="227"/>
    </location>
</feature>
<dbReference type="InterPro" id="IPR027973">
    <property type="entry name" value="FSAF1-like"/>
</dbReference>
<feature type="region of interest" description="Disordered" evidence="1">
    <location>
        <begin position="1"/>
        <end position="146"/>
    </location>
</feature>
<name>A0A6A6DFN4_9PEZI</name>
<feature type="compositionally biased region" description="Basic residues" evidence="1">
    <location>
        <begin position="1"/>
        <end position="12"/>
    </location>
</feature>
<feature type="region of interest" description="Disordered" evidence="1">
    <location>
        <begin position="161"/>
        <end position="182"/>
    </location>
</feature>
<dbReference type="OrthoDB" id="5556956at2759"/>
<feature type="compositionally biased region" description="Low complexity" evidence="1">
    <location>
        <begin position="19"/>
        <end position="32"/>
    </location>
</feature>
<dbReference type="GO" id="GO:0005730">
    <property type="term" value="C:nucleolus"/>
    <property type="evidence" value="ECO:0007669"/>
    <property type="project" value="TreeGrafter"/>
</dbReference>
<dbReference type="InterPro" id="IPR053030">
    <property type="entry name" value="Ribosomal_biogenesis_FAF1-like"/>
</dbReference>
<feature type="compositionally biased region" description="Basic and acidic residues" evidence="1">
    <location>
        <begin position="217"/>
        <end position="227"/>
    </location>
</feature>
<feature type="compositionally biased region" description="Gly residues" evidence="1">
    <location>
        <begin position="251"/>
        <end position="260"/>
    </location>
</feature>
<evidence type="ECO:0000313" key="3">
    <source>
        <dbReference type="Proteomes" id="UP000800200"/>
    </source>
</evidence>
<keyword evidence="3" id="KW-1185">Reference proteome</keyword>
<evidence type="ECO:0000313" key="2">
    <source>
        <dbReference type="EMBL" id="KAF2176800.1"/>
    </source>
</evidence>
<dbReference type="PANTHER" id="PTHR28096:SF1">
    <property type="entry name" value="PROTEIN FAF1"/>
    <property type="match status" value="1"/>
</dbReference>
<feature type="compositionally biased region" description="Acidic residues" evidence="1">
    <location>
        <begin position="65"/>
        <end position="89"/>
    </location>
</feature>
<dbReference type="GO" id="GO:0000462">
    <property type="term" value="P:maturation of SSU-rRNA from tricistronic rRNA transcript (SSU-rRNA, 5.8S rRNA, LSU-rRNA)"/>
    <property type="evidence" value="ECO:0007669"/>
    <property type="project" value="TreeGrafter"/>
</dbReference>